<feature type="region of interest" description="Disordered" evidence="1">
    <location>
        <begin position="488"/>
        <end position="547"/>
    </location>
</feature>
<reference evidence="3" key="2">
    <citation type="journal article" date="2021" name="PeerJ">
        <title>Extensive microbial diversity within the chicken gut microbiome revealed by metagenomics and culture.</title>
        <authorList>
            <person name="Gilroy R."/>
            <person name="Ravi A."/>
            <person name="Getino M."/>
            <person name="Pursley I."/>
            <person name="Horton D.L."/>
            <person name="Alikhan N.F."/>
            <person name="Baker D."/>
            <person name="Gharbi K."/>
            <person name="Hall N."/>
            <person name="Watson M."/>
            <person name="Adriaenssens E.M."/>
            <person name="Foster-Nyarko E."/>
            <person name="Jarju S."/>
            <person name="Secka A."/>
            <person name="Antonio M."/>
            <person name="Oren A."/>
            <person name="Chaudhuri R.R."/>
            <person name="La Ragione R."/>
            <person name="Hildebrand F."/>
            <person name="Pallen M.J."/>
        </authorList>
    </citation>
    <scope>NUCLEOTIDE SEQUENCE</scope>
    <source>
        <strain evidence="3">ChiSjej1B19-3389</strain>
    </source>
</reference>
<organism evidence="3 4">
    <name type="scientific">Candidatus Scatavimonas merdigallinarum</name>
    <dbReference type="NCBI Taxonomy" id="2840914"/>
    <lineage>
        <taxon>Bacteria</taxon>
        <taxon>Bacillati</taxon>
        <taxon>Bacillota</taxon>
        <taxon>Clostridia</taxon>
        <taxon>Eubacteriales</taxon>
        <taxon>Oscillospiraceae</taxon>
        <taxon>Oscillospiraceae incertae sedis</taxon>
        <taxon>Candidatus Scatavimonas</taxon>
    </lineage>
</organism>
<gene>
    <name evidence="3" type="ORF">IAD32_06880</name>
</gene>
<dbReference type="SUPFAM" id="SSF53474">
    <property type="entry name" value="alpha/beta-Hydrolases"/>
    <property type="match status" value="1"/>
</dbReference>
<reference evidence="3" key="1">
    <citation type="submission" date="2020-10" db="EMBL/GenBank/DDBJ databases">
        <authorList>
            <person name="Gilroy R."/>
        </authorList>
    </citation>
    <scope>NUCLEOTIDE SEQUENCE</scope>
    <source>
        <strain evidence="3">ChiSjej1B19-3389</strain>
    </source>
</reference>
<dbReference type="PANTHER" id="PTHR48098:SF6">
    <property type="entry name" value="FERRI-BACILLIBACTIN ESTERASE BESA"/>
    <property type="match status" value="1"/>
</dbReference>
<comment type="caution">
    <text evidence="3">The sequence shown here is derived from an EMBL/GenBank/DDBJ whole genome shotgun (WGS) entry which is preliminary data.</text>
</comment>
<dbReference type="EMBL" id="DVFW01000031">
    <property type="protein sequence ID" value="HIQ80992.1"/>
    <property type="molecule type" value="Genomic_DNA"/>
</dbReference>
<accession>A0A9D1CUJ5</accession>
<evidence type="ECO:0000313" key="4">
    <source>
        <dbReference type="Proteomes" id="UP000886787"/>
    </source>
</evidence>
<dbReference type="Pfam" id="PF00756">
    <property type="entry name" value="Esterase"/>
    <property type="match status" value="1"/>
</dbReference>
<evidence type="ECO:0000313" key="3">
    <source>
        <dbReference type="EMBL" id="HIQ80992.1"/>
    </source>
</evidence>
<keyword evidence="2" id="KW-1133">Transmembrane helix</keyword>
<keyword evidence="2" id="KW-0812">Transmembrane</keyword>
<dbReference type="AlphaFoldDB" id="A0A9D1CUJ5"/>
<evidence type="ECO:0000256" key="1">
    <source>
        <dbReference type="SAM" id="MobiDB-lite"/>
    </source>
</evidence>
<dbReference type="InterPro" id="IPR029058">
    <property type="entry name" value="AB_hydrolase_fold"/>
</dbReference>
<dbReference type="Proteomes" id="UP000886787">
    <property type="component" value="Unassembled WGS sequence"/>
</dbReference>
<dbReference type="InterPro" id="IPR000801">
    <property type="entry name" value="Esterase-like"/>
</dbReference>
<dbReference type="PANTHER" id="PTHR48098">
    <property type="entry name" value="ENTEROCHELIN ESTERASE-RELATED"/>
    <property type="match status" value="1"/>
</dbReference>
<dbReference type="Gene3D" id="3.40.50.1820">
    <property type="entry name" value="alpha/beta hydrolase"/>
    <property type="match status" value="1"/>
</dbReference>
<keyword evidence="2" id="KW-0472">Membrane</keyword>
<evidence type="ECO:0000256" key="2">
    <source>
        <dbReference type="SAM" id="Phobius"/>
    </source>
</evidence>
<feature type="compositionally biased region" description="Low complexity" evidence="1">
    <location>
        <begin position="492"/>
        <end position="547"/>
    </location>
</feature>
<proteinExistence type="predicted"/>
<name>A0A9D1CUJ5_9FIRM</name>
<feature type="transmembrane region" description="Helical" evidence="2">
    <location>
        <begin position="578"/>
        <end position="595"/>
    </location>
</feature>
<protein>
    <submittedName>
        <fullName evidence="3">Uncharacterized protein</fullName>
    </submittedName>
</protein>
<sequence>MPEGTSISIGSTLNNWTPSDTDWFAKKVDDTHYRLTKTLDASYIGTAIEYKWTQQTAETADRTHMWDLVEEYENRTFTLLAGENIINDTVYSFKQVRDPSVQPSSPDDTAELIFNITIPYAIPDDANISMGSSLNDWDPTDADWFAEKVDDTHYRLTKILDASYIGLIAEYKWTLQINGQAQMWGQAEVDAEGNNVANRRVTVYPGENVINDTIIGFQQDSGLTTVTGGTLEVVRMVMPQYEDQRERNIRIWLPKGYDPADTSKRYPVLYMHDGQNIFDQYTSSSGEWQVDESIADMIDAGYEGVIVVGVDHGAMERRNELCPAGYGVASIGNVPTGEQYAEFIVHTLKPYIDKHYNTLPDRGNTGIGGSSMGGLESFYMATTYPDIFGYALCLSPALAFFTDAELEKVFDTIDYSDPLQLPKMYLSCGGSDSTETWFLPAVIFTNEALLKRGYPADKLYTFIDESLAHVEADWAKIFPDAFKWAAGSNPIDPTDPTEPVTEGTEPTEPVTEATDPTEPVTEGTEPTEPVTGATDPTEPVTEGTEPTESVTEAIDSTEPVTGAVSANGVVQTGGSTPFAILVFIFLASGSILFVFKKKGLWFKK</sequence>
<dbReference type="InterPro" id="IPR050583">
    <property type="entry name" value="Mycobacterial_A85_antigen"/>
</dbReference>